<evidence type="ECO:0000256" key="1">
    <source>
        <dbReference type="SAM" id="Phobius"/>
    </source>
</evidence>
<dbReference type="AlphaFoldDB" id="A0A218W3G8"/>
<proteinExistence type="predicted"/>
<evidence type="ECO:0008006" key="4">
    <source>
        <dbReference type="Google" id="ProtNLM"/>
    </source>
</evidence>
<sequence>MRTKQTVLTCLCVILYIVISLAAVLYNKWVLSVKYFNFPFPITLAVIQMAFRGSVAFIFVHVFKVRFIPLKSQCPFKICFALRRSSCGLSTSNINSERYTKPAAWISAFVALKLWSGDTACLHISVPLIQMLKTLCLGGVVMYHCLTNREIQGAKTLSDGFPTPKRTARVSDFFIRIM</sequence>
<comment type="caution">
    <text evidence="2">The sequence shown here is derived from an EMBL/GenBank/DDBJ whole genome shotgun (WGS) entry which is preliminary data.</text>
</comment>
<evidence type="ECO:0000313" key="3">
    <source>
        <dbReference type="Proteomes" id="UP000197138"/>
    </source>
</evidence>
<dbReference type="EMBL" id="MTKT01005400">
    <property type="protein sequence ID" value="OWM67387.1"/>
    <property type="molecule type" value="Genomic_DNA"/>
</dbReference>
<evidence type="ECO:0000313" key="2">
    <source>
        <dbReference type="EMBL" id="OWM67387.1"/>
    </source>
</evidence>
<dbReference type="Proteomes" id="UP000197138">
    <property type="component" value="Unassembled WGS sequence"/>
</dbReference>
<feature type="transmembrane region" description="Helical" evidence="1">
    <location>
        <begin position="38"/>
        <end position="63"/>
    </location>
</feature>
<reference evidence="3" key="1">
    <citation type="journal article" date="2017" name="Plant J.">
        <title>The pomegranate (Punica granatum L.) genome and the genomics of punicalagin biosynthesis.</title>
        <authorList>
            <person name="Qin G."/>
            <person name="Xu C."/>
            <person name="Ming R."/>
            <person name="Tang H."/>
            <person name="Guyot R."/>
            <person name="Kramer E.M."/>
            <person name="Hu Y."/>
            <person name="Yi X."/>
            <person name="Qi Y."/>
            <person name="Xu X."/>
            <person name="Gao Z."/>
            <person name="Pan H."/>
            <person name="Jian J."/>
            <person name="Tian Y."/>
            <person name="Yue Z."/>
            <person name="Xu Y."/>
        </authorList>
    </citation>
    <scope>NUCLEOTIDE SEQUENCE [LARGE SCALE GENOMIC DNA]</scope>
    <source>
        <strain evidence="3">cv. Dabenzi</strain>
    </source>
</reference>
<name>A0A218W3G8_PUNGR</name>
<keyword evidence="1" id="KW-0472">Membrane</keyword>
<gene>
    <name evidence="2" type="ORF">CDL15_Pgr000839</name>
</gene>
<keyword evidence="1" id="KW-1133">Transmembrane helix</keyword>
<accession>A0A218W3G8</accession>
<keyword evidence="1" id="KW-0812">Transmembrane</keyword>
<organism evidence="2 3">
    <name type="scientific">Punica granatum</name>
    <name type="common">Pomegranate</name>
    <dbReference type="NCBI Taxonomy" id="22663"/>
    <lineage>
        <taxon>Eukaryota</taxon>
        <taxon>Viridiplantae</taxon>
        <taxon>Streptophyta</taxon>
        <taxon>Embryophyta</taxon>
        <taxon>Tracheophyta</taxon>
        <taxon>Spermatophyta</taxon>
        <taxon>Magnoliopsida</taxon>
        <taxon>eudicotyledons</taxon>
        <taxon>Gunneridae</taxon>
        <taxon>Pentapetalae</taxon>
        <taxon>rosids</taxon>
        <taxon>malvids</taxon>
        <taxon>Myrtales</taxon>
        <taxon>Lythraceae</taxon>
        <taxon>Punica</taxon>
    </lineage>
</organism>
<protein>
    <recommendedName>
        <fullName evidence="4">Sugar phosphate transporter domain-containing protein</fullName>
    </recommendedName>
</protein>
<feature type="transmembrane region" description="Helical" evidence="1">
    <location>
        <begin position="7"/>
        <end position="26"/>
    </location>
</feature>